<reference evidence="1 2" key="1">
    <citation type="submission" date="2019-04" db="EMBL/GenBank/DDBJ databases">
        <title>A pseudo-fructophilic Leuconostoc citreum strain F192-5 isolated from peel of satsuma mandarin: the first report for isolation and characterization of strain-dependent fructophilic-like characteristics.</title>
        <authorList>
            <person name="Maeno S."/>
            <person name="Tanizawa Y."/>
            <person name="Kajikawa A."/>
            <person name="Kanesaki Y."/>
            <person name="Kubota E."/>
            <person name="Arita M."/>
            <person name="Leon D."/>
            <person name="Endo A."/>
        </authorList>
    </citation>
    <scope>NUCLEOTIDE SEQUENCE [LARGE SCALE GENOMIC DNA]</scope>
    <source>
        <strain evidence="1 2">F192-5</strain>
    </source>
</reference>
<dbReference type="EMBL" id="BJJW01000006">
    <property type="protein sequence ID" value="GDZ83867.1"/>
    <property type="molecule type" value="Genomic_DNA"/>
</dbReference>
<evidence type="ECO:0000313" key="1">
    <source>
        <dbReference type="EMBL" id="GDZ83867.1"/>
    </source>
</evidence>
<proteinExistence type="predicted"/>
<comment type="caution">
    <text evidence="1">The sequence shown here is derived from an EMBL/GenBank/DDBJ whole genome shotgun (WGS) entry which is preliminary data.</text>
</comment>
<dbReference type="AlphaFoldDB" id="A0A5A5TYX4"/>
<dbReference type="RefSeq" id="WP_100665410.1">
    <property type="nucleotide sequence ID" value="NZ_BJJW01000006.1"/>
</dbReference>
<dbReference type="Proteomes" id="UP000323274">
    <property type="component" value="Unassembled WGS sequence"/>
</dbReference>
<protein>
    <submittedName>
        <fullName evidence="1">Uncharacterized protein</fullName>
    </submittedName>
</protein>
<sequence>MKKIILVVVVIAAIITVLIMTSKTDTSSSTQSFASQKLQTTTEAQDDKVILNKVSVDLKQTSDTMLNDFNASLKNAPQDIEGRKKMTETHVQKLQDMAKNGLSQLDKVRSEKGKNNQNYNDYATQIKNLYSEKSKTLIDAYNNSIKTQ</sequence>
<accession>A0A5A5TYX4</accession>
<evidence type="ECO:0000313" key="2">
    <source>
        <dbReference type="Proteomes" id="UP000323274"/>
    </source>
</evidence>
<organism evidence="1 2">
    <name type="scientific">Leuconostoc citreum</name>
    <dbReference type="NCBI Taxonomy" id="33964"/>
    <lineage>
        <taxon>Bacteria</taxon>
        <taxon>Bacillati</taxon>
        <taxon>Bacillota</taxon>
        <taxon>Bacilli</taxon>
        <taxon>Lactobacillales</taxon>
        <taxon>Lactobacillaceae</taxon>
        <taxon>Leuconostoc</taxon>
    </lineage>
</organism>
<gene>
    <name evidence="1" type="ORF">LCIT_11090</name>
</gene>
<name>A0A5A5TYX4_LEUCI</name>